<organism evidence="7 8">
    <name type="scientific">Chloroflexus aggregans (strain MD-66 / DSM 9485)</name>
    <dbReference type="NCBI Taxonomy" id="326427"/>
    <lineage>
        <taxon>Bacteria</taxon>
        <taxon>Bacillati</taxon>
        <taxon>Chloroflexota</taxon>
        <taxon>Chloroflexia</taxon>
        <taxon>Chloroflexales</taxon>
        <taxon>Chloroflexineae</taxon>
        <taxon>Chloroflexaceae</taxon>
        <taxon>Chloroflexus</taxon>
    </lineage>
</organism>
<dbReference type="eggNOG" id="COG1280">
    <property type="taxonomic scope" value="Bacteria"/>
</dbReference>
<keyword evidence="8" id="KW-1185">Reference proteome</keyword>
<keyword evidence="3 6" id="KW-0812">Transmembrane</keyword>
<dbReference type="EMBL" id="CP001337">
    <property type="protein sequence ID" value="ACL23372.1"/>
    <property type="molecule type" value="Genomic_DNA"/>
</dbReference>
<evidence type="ECO:0000256" key="1">
    <source>
        <dbReference type="ARBA" id="ARBA00004651"/>
    </source>
</evidence>
<proteinExistence type="predicted"/>
<feature type="transmembrane region" description="Helical" evidence="6">
    <location>
        <begin position="6"/>
        <end position="27"/>
    </location>
</feature>
<dbReference type="GO" id="GO:0005886">
    <property type="term" value="C:plasma membrane"/>
    <property type="evidence" value="ECO:0007669"/>
    <property type="project" value="UniProtKB-SubCell"/>
</dbReference>
<keyword evidence="5 6" id="KW-0472">Membrane</keyword>
<dbReference type="Proteomes" id="UP000002508">
    <property type="component" value="Chromosome"/>
</dbReference>
<dbReference type="Pfam" id="PF01810">
    <property type="entry name" value="LysE"/>
    <property type="match status" value="1"/>
</dbReference>
<feature type="transmembrane region" description="Helical" evidence="6">
    <location>
        <begin position="39"/>
        <end position="60"/>
    </location>
</feature>
<feature type="transmembrane region" description="Helical" evidence="6">
    <location>
        <begin position="66"/>
        <end position="91"/>
    </location>
</feature>
<dbReference type="KEGG" id="cag:Cagg_0427"/>
<evidence type="ECO:0000256" key="4">
    <source>
        <dbReference type="ARBA" id="ARBA00022989"/>
    </source>
</evidence>
<evidence type="ECO:0000256" key="6">
    <source>
        <dbReference type="SAM" id="Phobius"/>
    </source>
</evidence>
<evidence type="ECO:0000313" key="7">
    <source>
        <dbReference type="EMBL" id="ACL23372.1"/>
    </source>
</evidence>
<dbReference type="InterPro" id="IPR001123">
    <property type="entry name" value="LeuE-type"/>
</dbReference>
<evidence type="ECO:0000256" key="5">
    <source>
        <dbReference type="ARBA" id="ARBA00023136"/>
    </source>
</evidence>
<gene>
    <name evidence="7" type="ordered locus">Cagg_0427</name>
</gene>
<name>B8G3I9_CHLAD</name>
<feature type="transmembrane region" description="Helical" evidence="6">
    <location>
        <begin position="148"/>
        <end position="171"/>
    </location>
</feature>
<feature type="transmembrane region" description="Helical" evidence="6">
    <location>
        <begin position="112"/>
        <end position="136"/>
    </location>
</feature>
<dbReference type="PANTHER" id="PTHR30086">
    <property type="entry name" value="ARGININE EXPORTER PROTEIN ARGO"/>
    <property type="match status" value="1"/>
</dbReference>
<comment type="subcellular location">
    <subcellularLocation>
        <location evidence="1">Cell membrane</location>
        <topology evidence="1">Multi-pass membrane protein</topology>
    </subcellularLocation>
</comment>
<evidence type="ECO:0000256" key="2">
    <source>
        <dbReference type="ARBA" id="ARBA00022475"/>
    </source>
</evidence>
<evidence type="ECO:0000313" key="8">
    <source>
        <dbReference type="Proteomes" id="UP000002508"/>
    </source>
</evidence>
<dbReference type="RefSeq" id="WP_012615738.1">
    <property type="nucleotide sequence ID" value="NC_011831.1"/>
</dbReference>
<dbReference type="GO" id="GO:0015171">
    <property type="term" value="F:amino acid transmembrane transporter activity"/>
    <property type="evidence" value="ECO:0007669"/>
    <property type="project" value="TreeGrafter"/>
</dbReference>
<dbReference type="AlphaFoldDB" id="B8G3I9"/>
<keyword evidence="4 6" id="KW-1133">Transmembrane helix</keyword>
<feature type="transmembrane region" description="Helical" evidence="6">
    <location>
        <begin position="183"/>
        <end position="201"/>
    </location>
</feature>
<sequence length="202" mass="20917">MLEFYLRGVLFGLAIAAPVGPIGVLCIRRTIADGQVAGFMSGLGAATADALYGLIAALGLQALSTLLLGISPVLRFIGGVVLVWLGLTTLLARPQPVLERPEPTRRDLVGTYLSTLFLTLTNPATIVIFTVIFAGLGLSTGAGMWEGVVLVCGVVSGSALWWTLLSGSVALVRGRVTTPMLRIVNIVSGVIIAGFGIAALVM</sequence>
<dbReference type="PANTHER" id="PTHR30086:SF20">
    <property type="entry name" value="ARGININE EXPORTER PROTEIN ARGO-RELATED"/>
    <property type="match status" value="1"/>
</dbReference>
<accession>B8G3I9</accession>
<dbReference type="OrthoDB" id="5638726at2"/>
<dbReference type="STRING" id="326427.Cagg_0427"/>
<evidence type="ECO:0000256" key="3">
    <source>
        <dbReference type="ARBA" id="ARBA00022692"/>
    </source>
</evidence>
<protein>
    <submittedName>
        <fullName evidence="7">Lysine exporter protein (LYSE/YGGA)</fullName>
    </submittedName>
</protein>
<keyword evidence="2" id="KW-1003">Cell membrane</keyword>
<dbReference type="HOGENOM" id="CLU_087840_1_1_0"/>
<reference evidence="7" key="1">
    <citation type="submission" date="2008-12" db="EMBL/GenBank/DDBJ databases">
        <title>Complete sequence of Chloroflexus aggregans DSM 9485.</title>
        <authorList>
            <consortium name="US DOE Joint Genome Institute"/>
            <person name="Lucas S."/>
            <person name="Copeland A."/>
            <person name="Lapidus A."/>
            <person name="Glavina del Rio T."/>
            <person name="Dalin E."/>
            <person name="Tice H."/>
            <person name="Pitluck S."/>
            <person name="Foster B."/>
            <person name="Larimer F."/>
            <person name="Land M."/>
            <person name="Hauser L."/>
            <person name="Kyrpides N."/>
            <person name="Mikhailova N."/>
            <person name="Bryant D."/>
            <person name="Richardson P."/>
        </authorList>
    </citation>
    <scope>NUCLEOTIDE SEQUENCE</scope>
    <source>
        <strain evidence="7">DSM 9485</strain>
    </source>
</reference>